<organism evidence="5 6">
    <name type="scientific">Candidatus Acutalibacter ornithocaccae</name>
    <dbReference type="NCBI Taxonomy" id="2838416"/>
    <lineage>
        <taxon>Bacteria</taxon>
        <taxon>Bacillati</taxon>
        <taxon>Bacillota</taxon>
        <taxon>Clostridia</taxon>
        <taxon>Eubacteriales</taxon>
        <taxon>Acutalibacteraceae</taxon>
        <taxon>Acutalibacter</taxon>
    </lineage>
</organism>
<proteinExistence type="inferred from homology"/>
<dbReference type="GO" id="GO:0017116">
    <property type="term" value="F:single-stranded DNA helicase activity"/>
    <property type="evidence" value="ECO:0007669"/>
    <property type="project" value="TreeGrafter"/>
</dbReference>
<evidence type="ECO:0000256" key="3">
    <source>
        <dbReference type="HAMAP-Rule" id="MF_01488"/>
    </source>
</evidence>
<dbReference type="InterPro" id="IPR029493">
    <property type="entry name" value="RecD2-like_HHH"/>
</dbReference>
<dbReference type="InterPro" id="IPR010994">
    <property type="entry name" value="RuvA_2-like"/>
</dbReference>
<dbReference type="GO" id="GO:0009338">
    <property type="term" value="C:exodeoxyribonuclease V complex"/>
    <property type="evidence" value="ECO:0007669"/>
    <property type="project" value="TreeGrafter"/>
</dbReference>
<keyword evidence="3" id="KW-0413">Isomerase</keyword>
<dbReference type="HAMAP" id="MF_01488">
    <property type="entry name" value="RecD2"/>
    <property type="match status" value="1"/>
</dbReference>
<evidence type="ECO:0000256" key="1">
    <source>
        <dbReference type="ARBA" id="ARBA00022741"/>
    </source>
</evidence>
<reference evidence="5" key="2">
    <citation type="submission" date="2021-04" db="EMBL/GenBank/DDBJ databases">
        <authorList>
            <person name="Gilroy R."/>
        </authorList>
    </citation>
    <scope>NUCLEOTIDE SEQUENCE</scope>
    <source>
        <strain evidence="5">ChiBcolR8-3208</strain>
    </source>
</reference>
<name>A0A9D2LXE2_9FIRM</name>
<keyword evidence="3" id="KW-0378">Hydrolase</keyword>
<dbReference type="EC" id="5.6.2.3" evidence="3"/>
<dbReference type="NCBIfam" id="TIGR01448">
    <property type="entry name" value="recD_rel"/>
    <property type="match status" value="1"/>
</dbReference>
<dbReference type="InterPro" id="IPR055446">
    <property type="entry name" value="RecD2_N_OB"/>
</dbReference>
<dbReference type="Pfam" id="PF14490">
    <property type="entry name" value="HHH_RecD2"/>
    <property type="match status" value="1"/>
</dbReference>
<dbReference type="GO" id="GO:0005524">
    <property type="term" value="F:ATP binding"/>
    <property type="evidence" value="ECO:0007669"/>
    <property type="project" value="UniProtKB-UniRule"/>
</dbReference>
<gene>
    <name evidence="3" type="primary">recD2</name>
    <name evidence="5" type="ORF">H9942_04270</name>
</gene>
<dbReference type="PANTHER" id="PTHR43788:SF6">
    <property type="entry name" value="DNA HELICASE B"/>
    <property type="match status" value="1"/>
</dbReference>
<dbReference type="CDD" id="cd17933">
    <property type="entry name" value="DEXSc_RecD-like"/>
    <property type="match status" value="1"/>
</dbReference>
<feature type="binding site" evidence="3">
    <location>
        <begin position="349"/>
        <end position="353"/>
    </location>
    <ligand>
        <name>ATP</name>
        <dbReference type="ChEBI" id="CHEBI:30616"/>
    </ligand>
</feature>
<dbReference type="EMBL" id="DWXZ01000082">
    <property type="protein sequence ID" value="HJB37267.1"/>
    <property type="molecule type" value="Genomic_DNA"/>
</dbReference>
<dbReference type="SMART" id="SM00382">
    <property type="entry name" value="AAA"/>
    <property type="match status" value="1"/>
</dbReference>
<sequence>MADEKRTLLELCGSVEHVTYHNDKNQYTVLDLATEAGVVTVVGMFPFVSEGEELRVYGTWQSHPSFGDQFKAETFDRARPATTAAMLKYLSSGAVKGVGPATARRIIDTFGDKALEVMENDPQRLAQIKGITQEKAQEIGEELRRAYGIRELMMFLGTYGVRPEETVLVWKQYGEASVACIQEDPYCLCGEGIDISFDIADAIAESMEKPRDDMGRVQAGILYVLRHNLNNGHTCLPADKLTRAAAQILSVGPDVVQDGIYTLCEGFHLAAEEIDGQEFLFLQKQHASESYIAARMLAMLSMAPNAIPGAEEKIAAIEREQGIRYAQKQKEAIQHALEQGILILTGGPGTGKTTTLNAIIRLLQEAGERVFLAAPTGRAAKRMSEVTGEEAKTIHRLLQVDWDEKDNPVFTRNERNPLECDCLVVDELSMVDAYVFESLLRALPFSCRLVLVGDNDQLPSVGAGNVLGDLIASGLFPTVQLKEIFRQSQESLIVMSAHRIVEGKLPDLRRHDSDFFFLPQEDPQKAAQLIVSLCSVRLPRSYGYSSVTDIQVLCPGRKGELGTVELNKHLREAINPPARGKAEVKVNGALFRLGDKVMQIRNDYNLPWAKEDGTAGEGVFNGDMGVITAIDKPGGAIHVCIDDKDVVYDFERASNELEPAYAVTVHKSQGNEFPAVVIPVLDPPRQLCYRNLLYTGVTRAKQLLILVGRRGVIDAMVENNRKTKRYTGLKWFLQNQEEGR</sequence>
<comment type="function">
    <text evidence="3">DNA-dependent ATPase and ATP-dependent 5'-3' DNA helicase. Has no activity on blunt DNA or DNA with 3'-overhangs, requires at least 10 bases of 5'-ssDNA for helicase activity.</text>
</comment>
<dbReference type="Pfam" id="PF13245">
    <property type="entry name" value="AAA_19"/>
    <property type="match status" value="1"/>
</dbReference>
<dbReference type="InterPro" id="IPR050534">
    <property type="entry name" value="Coronavir_polyprotein_1ab"/>
</dbReference>
<dbReference type="SUPFAM" id="SSF52540">
    <property type="entry name" value="P-loop containing nucleoside triphosphate hydrolases"/>
    <property type="match status" value="1"/>
</dbReference>
<evidence type="ECO:0000313" key="6">
    <source>
        <dbReference type="Proteomes" id="UP000824214"/>
    </source>
</evidence>
<dbReference type="InterPro" id="IPR003593">
    <property type="entry name" value="AAA+_ATPase"/>
</dbReference>
<protein>
    <recommendedName>
        <fullName evidence="3">ATP-dependent RecD2 DNA helicase</fullName>
        <ecNumber evidence="3">5.6.2.3</ecNumber>
    </recommendedName>
    <alternativeName>
        <fullName evidence="3">DNA 5'-3' helicase subunit RecD2</fullName>
    </alternativeName>
</protein>
<keyword evidence="2 3" id="KW-0067">ATP-binding</keyword>
<accession>A0A9D2LXE2</accession>
<comment type="catalytic activity">
    <reaction evidence="3">
        <text>ATP + H2O = ADP + phosphate + H(+)</text>
        <dbReference type="Rhea" id="RHEA:13065"/>
        <dbReference type="ChEBI" id="CHEBI:15377"/>
        <dbReference type="ChEBI" id="CHEBI:15378"/>
        <dbReference type="ChEBI" id="CHEBI:30616"/>
        <dbReference type="ChEBI" id="CHEBI:43474"/>
        <dbReference type="ChEBI" id="CHEBI:456216"/>
        <dbReference type="EC" id="5.6.2.3"/>
    </reaction>
</comment>
<dbReference type="Pfam" id="PF13538">
    <property type="entry name" value="UvrD_C_2"/>
    <property type="match status" value="1"/>
</dbReference>
<dbReference type="GO" id="GO:0003677">
    <property type="term" value="F:DNA binding"/>
    <property type="evidence" value="ECO:0007669"/>
    <property type="project" value="UniProtKB-UniRule"/>
</dbReference>
<dbReference type="Gene3D" id="1.10.150.20">
    <property type="entry name" value="5' to 3' exonuclease, C-terminal subdomain"/>
    <property type="match status" value="1"/>
</dbReference>
<reference evidence="5" key="1">
    <citation type="journal article" date="2021" name="PeerJ">
        <title>Extensive microbial diversity within the chicken gut microbiome revealed by metagenomics and culture.</title>
        <authorList>
            <person name="Gilroy R."/>
            <person name="Ravi A."/>
            <person name="Getino M."/>
            <person name="Pursley I."/>
            <person name="Horton D.L."/>
            <person name="Alikhan N.F."/>
            <person name="Baker D."/>
            <person name="Gharbi K."/>
            <person name="Hall N."/>
            <person name="Watson M."/>
            <person name="Adriaenssens E.M."/>
            <person name="Foster-Nyarko E."/>
            <person name="Jarju S."/>
            <person name="Secka A."/>
            <person name="Antonio M."/>
            <person name="Oren A."/>
            <person name="Chaudhuri R.R."/>
            <person name="La Ragione R."/>
            <person name="Hildebrand F."/>
            <person name="Pallen M.J."/>
        </authorList>
    </citation>
    <scope>NUCLEOTIDE SEQUENCE</scope>
    <source>
        <strain evidence="5">ChiBcolR8-3208</strain>
    </source>
</reference>
<dbReference type="PANTHER" id="PTHR43788">
    <property type="entry name" value="DNA2/NAM7 HELICASE FAMILY MEMBER"/>
    <property type="match status" value="1"/>
</dbReference>
<dbReference type="Pfam" id="PF18335">
    <property type="entry name" value="SH3_13"/>
    <property type="match status" value="1"/>
</dbReference>
<comment type="similarity">
    <text evidence="3">Belongs to the RecD family. RecD2 subfamily.</text>
</comment>
<evidence type="ECO:0000313" key="5">
    <source>
        <dbReference type="EMBL" id="HJB37267.1"/>
    </source>
</evidence>
<dbReference type="InterPro" id="IPR041451">
    <property type="entry name" value="RecD2_SH13"/>
</dbReference>
<dbReference type="CDD" id="cd18809">
    <property type="entry name" value="SF1_C_RecD"/>
    <property type="match status" value="1"/>
</dbReference>
<dbReference type="GO" id="GO:0043139">
    <property type="term" value="F:5'-3' DNA helicase activity"/>
    <property type="evidence" value="ECO:0007669"/>
    <property type="project" value="UniProtKB-UniRule"/>
</dbReference>
<dbReference type="AlphaFoldDB" id="A0A9D2LXE2"/>
<dbReference type="Pfam" id="PF23139">
    <property type="entry name" value="OB_YrrC"/>
    <property type="match status" value="1"/>
</dbReference>
<dbReference type="Gene3D" id="2.30.30.940">
    <property type="match status" value="1"/>
</dbReference>
<evidence type="ECO:0000259" key="4">
    <source>
        <dbReference type="SMART" id="SM00382"/>
    </source>
</evidence>
<feature type="domain" description="AAA+ ATPase" evidence="4">
    <location>
        <begin position="338"/>
        <end position="521"/>
    </location>
</feature>
<dbReference type="InterPro" id="IPR006345">
    <property type="entry name" value="RecD2"/>
</dbReference>
<keyword evidence="3" id="KW-0238">DNA-binding</keyword>
<dbReference type="SUPFAM" id="SSF47781">
    <property type="entry name" value="RuvA domain 2-like"/>
    <property type="match status" value="1"/>
</dbReference>
<dbReference type="Gene3D" id="1.10.10.2220">
    <property type="match status" value="1"/>
</dbReference>
<keyword evidence="3 5" id="KW-0347">Helicase</keyword>
<evidence type="ECO:0000256" key="2">
    <source>
        <dbReference type="ARBA" id="ARBA00022840"/>
    </source>
</evidence>
<dbReference type="InterPro" id="IPR027417">
    <property type="entry name" value="P-loop_NTPase"/>
</dbReference>
<dbReference type="GO" id="GO:0006310">
    <property type="term" value="P:DNA recombination"/>
    <property type="evidence" value="ECO:0007669"/>
    <property type="project" value="InterPro"/>
</dbReference>
<dbReference type="Proteomes" id="UP000824214">
    <property type="component" value="Unassembled WGS sequence"/>
</dbReference>
<dbReference type="Gene3D" id="3.40.50.300">
    <property type="entry name" value="P-loop containing nucleotide triphosphate hydrolases"/>
    <property type="match status" value="2"/>
</dbReference>
<dbReference type="Pfam" id="PF14520">
    <property type="entry name" value="HHH_5"/>
    <property type="match status" value="1"/>
</dbReference>
<comment type="caution">
    <text evidence="5">The sequence shown here is derived from an EMBL/GenBank/DDBJ whole genome shotgun (WGS) entry which is preliminary data.</text>
</comment>
<keyword evidence="1 3" id="KW-0547">Nucleotide-binding</keyword>
<dbReference type="GO" id="GO:0016787">
    <property type="term" value="F:hydrolase activity"/>
    <property type="evidence" value="ECO:0007669"/>
    <property type="project" value="UniProtKB-KW"/>
</dbReference>
<dbReference type="InterPro" id="IPR027785">
    <property type="entry name" value="UvrD-like_helicase_C"/>
</dbReference>